<gene>
    <name evidence="2" type="ORF">KZ820_09500</name>
</gene>
<dbReference type="EMBL" id="JAHXZN010000002">
    <property type="protein sequence ID" value="MBW6530969.1"/>
    <property type="molecule type" value="Genomic_DNA"/>
</dbReference>
<sequence>MRVGMVGLAMVVLLIGVASAIFSTVDQERPVAVAGAAQPAVVVNMSVPGPIPTVTPTNEPLAELGVTPSAANTPPAEKPAPHAQ</sequence>
<comment type="caution">
    <text evidence="2">The sequence shown here is derived from an EMBL/GenBank/DDBJ whole genome shotgun (WGS) entry which is preliminary data.</text>
</comment>
<keyword evidence="3" id="KW-1185">Reference proteome</keyword>
<feature type="region of interest" description="Disordered" evidence="1">
    <location>
        <begin position="54"/>
        <end position="84"/>
    </location>
</feature>
<evidence type="ECO:0000313" key="3">
    <source>
        <dbReference type="Proteomes" id="UP000759103"/>
    </source>
</evidence>
<accession>A0ABS7BMY2</accession>
<reference evidence="2 3" key="1">
    <citation type="submission" date="2021-07" db="EMBL/GenBank/DDBJ databases">
        <title>Sphingomonas sp.</title>
        <authorList>
            <person name="Feng G."/>
            <person name="Li J."/>
            <person name="Pan M."/>
        </authorList>
    </citation>
    <scope>NUCLEOTIDE SEQUENCE [LARGE SCALE GENOMIC DNA]</scope>
    <source>
        <strain evidence="2 3">RRHST34</strain>
    </source>
</reference>
<protein>
    <submittedName>
        <fullName evidence="2">Uncharacterized protein</fullName>
    </submittedName>
</protein>
<proteinExistence type="predicted"/>
<evidence type="ECO:0000256" key="1">
    <source>
        <dbReference type="SAM" id="MobiDB-lite"/>
    </source>
</evidence>
<name>A0ABS7BMY2_9SPHN</name>
<organism evidence="2 3">
    <name type="scientific">Sphingomonas citri</name>
    <dbReference type="NCBI Taxonomy" id="2862499"/>
    <lineage>
        <taxon>Bacteria</taxon>
        <taxon>Pseudomonadati</taxon>
        <taxon>Pseudomonadota</taxon>
        <taxon>Alphaproteobacteria</taxon>
        <taxon>Sphingomonadales</taxon>
        <taxon>Sphingomonadaceae</taxon>
        <taxon>Sphingomonas</taxon>
    </lineage>
</organism>
<dbReference type="Proteomes" id="UP000759103">
    <property type="component" value="Unassembled WGS sequence"/>
</dbReference>
<evidence type="ECO:0000313" key="2">
    <source>
        <dbReference type="EMBL" id="MBW6530969.1"/>
    </source>
</evidence>